<feature type="region of interest" description="Disordered" evidence="1">
    <location>
        <begin position="1"/>
        <end position="29"/>
    </location>
</feature>
<reference evidence="3" key="4">
    <citation type="journal article" date="2015" name="G3 (Bethesda)">
        <title>Genome sequences of three phytopathogenic species of the Magnaporthaceae family of fungi.</title>
        <authorList>
            <person name="Okagaki L.H."/>
            <person name="Nunes C.C."/>
            <person name="Sailsbery J."/>
            <person name="Clay B."/>
            <person name="Brown D."/>
            <person name="John T."/>
            <person name="Oh Y."/>
            <person name="Young N."/>
            <person name="Fitzgerald M."/>
            <person name="Haas B.J."/>
            <person name="Zeng Q."/>
            <person name="Young S."/>
            <person name="Adiconis X."/>
            <person name="Fan L."/>
            <person name="Levin J.Z."/>
            <person name="Mitchell T.K."/>
            <person name="Okubara P.A."/>
            <person name="Farman M.L."/>
            <person name="Kohn L.M."/>
            <person name="Birren B."/>
            <person name="Ma L.-J."/>
            <person name="Dean R.A."/>
        </authorList>
    </citation>
    <scope>NUCLEOTIDE SEQUENCE</scope>
    <source>
        <strain evidence="3">ATCC 64411 / 73-15</strain>
    </source>
</reference>
<dbReference type="EMBL" id="GL876984">
    <property type="protein sequence ID" value="KLU92696.1"/>
    <property type="molecule type" value="Genomic_DNA"/>
</dbReference>
<dbReference type="Proteomes" id="UP000011715">
    <property type="component" value="Unassembled WGS sequence"/>
</dbReference>
<dbReference type="EnsemblFungi" id="MAPG_11683T0">
    <property type="protein sequence ID" value="MAPG_11683T0"/>
    <property type="gene ID" value="MAPG_11683"/>
</dbReference>
<sequence>MQFSGQELAKEPSNYWRPKMGHPTAAAGGAPEQADVYVAISSQITASLKGTEPHPIRRKDKTRHLSQRDYAQRNHGPYQNAWVTAAVTGGCEVALDTQKGGFNIT</sequence>
<dbReference type="AlphaFoldDB" id="A0A0C4EFX3"/>
<reference evidence="3" key="5">
    <citation type="submission" date="2015-06" db="UniProtKB">
        <authorList>
            <consortium name="EnsemblFungi"/>
        </authorList>
    </citation>
    <scope>IDENTIFICATION</scope>
    <source>
        <strain evidence="3">ATCC 64411</strain>
    </source>
</reference>
<evidence type="ECO:0000313" key="4">
    <source>
        <dbReference type="Proteomes" id="UP000011715"/>
    </source>
</evidence>
<gene>
    <name evidence="2" type="ORF">MAPG_11683</name>
</gene>
<feature type="region of interest" description="Disordered" evidence="1">
    <location>
        <begin position="48"/>
        <end position="73"/>
    </location>
</feature>
<name>A0A0C4EFX3_MAGP6</name>
<feature type="compositionally biased region" description="Basic residues" evidence="1">
    <location>
        <begin position="56"/>
        <end position="65"/>
    </location>
</feature>
<proteinExistence type="predicted"/>
<keyword evidence="4" id="KW-1185">Reference proteome</keyword>
<protein>
    <submittedName>
        <fullName evidence="2 3">Uncharacterized protein</fullName>
    </submittedName>
</protein>
<organism evidence="3 4">
    <name type="scientific">Magnaporthiopsis poae (strain ATCC 64411 / 73-15)</name>
    <name type="common">Kentucky bluegrass fungus</name>
    <name type="synonym">Magnaporthe poae</name>
    <dbReference type="NCBI Taxonomy" id="644358"/>
    <lineage>
        <taxon>Eukaryota</taxon>
        <taxon>Fungi</taxon>
        <taxon>Dikarya</taxon>
        <taxon>Ascomycota</taxon>
        <taxon>Pezizomycotina</taxon>
        <taxon>Sordariomycetes</taxon>
        <taxon>Sordariomycetidae</taxon>
        <taxon>Magnaporthales</taxon>
        <taxon>Magnaporthaceae</taxon>
        <taxon>Magnaporthiopsis</taxon>
    </lineage>
</organism>
<evidence type="ECO:0000256" key="1">
    <source>
        <dbReference type="SAM" id="MobiDB-lite"/>
    </source>
</evidence>
<accession>A0A0C4EFX3</accession>
<reference evidence="4" key="1">
    <citation type="submission" date="2010-05" db="EMBL/GenBank/DDBJ databases">
        <title>The genome sequence of Magnaporthe poae strain ATCC 64411.</title>
        <authorList>
            <person name="Ma L.-J."/>
            <person name="Dead R."/>
            <person name="Young S."/>
            <person name="Zeng Q."/>
            <person name="Koehrsen M."/>
            <person name="Alvarado L."/>
            <person name="Berlin A."/>
            <person name="Chapman S.B."/>
            <person name="Chen Z."/>
            <person name="Freedman E."/>
            <person name="Gellesch M."/>
            <person name="Goldberg J."/>
            <person name="Griggs A."/>
            <person name="Gujja S."/>
            <person name="Heilman E.R."/>
            <person name="Heiman D."/>
            <person name="Hepburn T."/>
            <person name="Howarth C."/>
            <person name="Jen D."/>
            <person name="Larson L."/>
            <person name="Mehta T."/>
            <person name="Neiman D."/>
            <person name="Pearson M."/>
            <person name="Roberts A."/>
            <person name="Saif S."/>
            <person name="Shea T."/>
            <person name="Shenoy N."/>
            <person name="Sisk P."/>
            <person name="Stolte C."/>
            <person name="Sykes S."/>
            <person name="Walk T."/>
            <person name="White J."/>
            <person name="Yandava C."/>
            <person name="Haas B."/>
            <person name="Nusbaum C."/>
            <person name="Birren B."/>
        </authorList>
    </citation>
    <scope>NUCLEOTIDE SEQUENCE [LARGE SCALE GENOMIC DNA]</scope>
    <source>
        <strain evidence="4">ATCC 64411 / 73-15</strain>
    </source>
</reference>
<evidence type="ECO:0000313" key="2">
    <source>
        <dbReference type="EMBL" id="KLU92696.1"/>
    </source>
</evidence>
<reference evidence="2" key="2">
    <citation type="submission" date="2010-05" db="EMBL/GenBank/DDBJ databases">
        <title>The Genome Sequence of Magnaporthe poae strain ATCC 64411.</title>
        <authorList>
            <consortium name="The Broad Institute Genome Sequencing Platform"/>
            <consortium name="Broad Institute Genome Sequencing Center for Infectious Disease"/>
            <person name="Ma L.-J."/>
            <person name="Dead R."/>
            <person name="Young S."/>
            <person name="Zeng Q."/>
            <person name="Koehrsen M."/>
            <person name="Alvarado L."/>
            <person name="Berlin A."/>
            <person name="Chapman S.B."/>
            <person name="Chen Z."/>
            <person name="Freedman E."/>
            <person name="Gellesch M."/>
            <person name="Goldberg J."/>
            <person name="Griggs A."/>
            <person name="Gujja S."/>
            <person name="Heilman E.R."/>
            <person name="Heiman D."/>
            <person name="Hepburn T."/>
            <person name="Howarth C."/>
            <person name="Jen D."/>
            <person name="Larson L."/>
            <person name="Mehta T."/>
            <person name="Neiman D."/>
            <person name="Pearson M."/>
            <person name="Roberts A."/>
            <person name="Saif S."/>
            <person name="Shea T."/>
            <person name="Shenoy N."/>
            <person name="Sisk P."/>
            <person name="Stolte C."/>
            <person name="Sykes S."/>
            <person name="Walk T."/>
            <person name="White J."/>
            <person name="Yandava C."/>
            <person name="Haas B."/>
            <person name="Nusbaum C."/>
            <person name="Birren B."/>
        </authorList>
    </citation>
    <scope>NUCLEOTIDE SEQUENCE</scope>
    <source>
        <strain evidence="2">ATCC 64411</strain>
    </source>
</reference>
<dbReference type="VEuPathDB" id="FungiDB:MAPG_11683"/>
<evidence type="ECO:0000313" key="3">
    <source>
        <dbReference type="EnsemblFungi" id="MAPG_11683T0"/>
    </source>
</evidence>
<reference evidence="2" key="3">
    <citation type="submission" date="2011-03" db="EMBL/GenBank/DDBJ databases">
        <title>Annotation of Magnaporthe poae ATCC 64411.</title>
        <authorList>
            <person name="Ma L.-J."/>
            <person name="Dead R."/>
            <person name="Young S.K."/>
            <person name="Zeng Q."/>
            <person name="Gargeya S."/>
            <person name="Fitzgerald M."/>
            <person name="Haas B."/>
            <person name="Abouelleil A."/>
            <person name="Alvarado L."/>
            <person name="Arachchi H.M."/>
            <person name="Berlin A."/>
            <person name="Brown A."/>
            <person name="Chapman S.B."/>
            <person name="Chen Z."/>
            <person name="Dunbar C."/>
            <person name="Freedman E."/>
            <person name="Gearin G."/>
            <person name="Gellesch M."/>
            <person name="Goldberg J."/>
            <person name="Griggs A."/>
            <person name="Gujja S."/>
            <person name="Heiman D."/>
            <person name="Howarth C."/>
            <person name="Larson L."/>
            <person name="Lui A."/>
            <person name="MacDonald P.J.P."/>
            <person name="Mehta T."/>
            <person name="Montmayeur A."/>
            <person name="Murphy C."/>
            <person name="Neiman D."/>
            <person name="Pearson M."/>
            <person name="Priest M."/>
            <person name="Roberts A."/>
            <person name="Saif S."/>
            <person name="Shea T."/>
            <person name="Shenoy N."/>
            <person name="Sisk P."/>
            <person name="Stolte C."/>
            <person name="Sykes S."/>
            <person name="Yandava C."/>
            <person name="Wortman J."/>
            <person name="Nusbaum C."/>
            <person name="Birren B."/>
        </authorList>
    </citation>
    <scope>NUCLEOTIDE SEQUENCE</scope>
    <source>
        <strain evidence="2">ATCC 64411</strain>
    </source>
</reference>
<dbReference type="EMBL" id="ADBL01002882">
    <property type="status" value="NOT_ANNOTATED_CDS"/>
    <property type="molecule type" value="Genomic_DNA"/>
</dbReference>